<evidence type="ECO:0000313" key="2">
    <source>
        <dbReference type="EMBL" id="CAH2095195.1"/>
    </source>
</evidence>
<dbReference type="GO" id="GO:0005615">
    <property type="term" value="C:extracellular space"/>
    <property type="evidence" value="ECO:0007669"/>
    <property type="project" value="TreeGrafter"/>
</dbReference>
<feature type="chain" id="PRO_5044009687" evidence="1">
    <location>
        <begin position="27"/>
        <end position="262"/>
    </location>
</feature>
<name>A0AAU9UEH9_EUPED</name>
<dbReference type="SMART" id="SM00700">
    <property type="entry name" value="JHBP"/>
    <property type="match status" value="1"/>
</dbReference>
<dbReference type="InterPro" id="IPR010562">
    <property type="entry name" value="Haemolymph_juvenile_hormone-bd"/>
</dbReference>
<dbReference type="Proteomes" id="UP001153954">
    <property type="component" value="Unassembled WGS sequence"/>
</dbReference>
<sequence length="262" mass="29632">MSRHIEVLRNLVSVIVLCVCFHGTLQLVPLPDFIHPCGELTDECFTKATLDAIPGVVRGIPEADIPPLDPLYLERNITMNLPGNVKMTFHNGKLVGLSTCVPEKVSSRREKRTFIFDMHCNFTIKGRYSILGKILLFNLDTEGSAKIKIWNQHIHLEVLEKVVKGKDGQGHYKINSYKYKADYGTDLKLNLTNLFKGSPQISANILDVLNSNSQLVAQEFGGPILDYAIDYAMNVTQRFFSTYTYDQISKIPLSEEFFEDDK</sequence>
<dbReference type="PANTHER" id="PTHR11008">
    <property type="entry name" value="PROTEIN TAKEOUT-LIKE PROTEIN"/>
    <property type="match status" value="1"/>
</dbReference>
<dbReference type="InterPro" id="IPR038606">
    <property type="entry name" value="To_sf"/>
</dbReference>
<dbReference type="PANTHER" id="PTHR11008:SF41">
    <property type="entry name" value="RE70318P"/>
    <property type="match status" value="1"/>
</dbReference>
<evidence type="ECO:0000313" key="3">
    <source>
        <dbReference type="Proteomes" id="UP001153954"/>
    </source>
</evidence>
<organism evidence="2 3">
    <name type="scientific">Euphydryas editha</name>
    <name type="common">Edith's checkerspot</name>
    <dbReference type="NCBI Taxonomy" id="104508"/>
    <lineage>
        <taxon>Eukaryota</taxon>
        <taxon>Metazoa</taxon>
        <taxon>Ecdysozoa</taxon>
        <taxon>Arthropoda</taxon>
        <taxon>Hexapoda</taxon>
        <taxon>Insecta</taxon>
        <taxon>Pterygota</taxon>
        <taxon>Neoptera</taxon>
        <taxon>Endopterygota</taxon>
        <taxon>Lepidoptera</taxon>
        <taxon>Glossata</taxon>
        <taxon>Ditrysia</taxon>
        <taxon>Papilionoidea</taxon>
        <taxon>Nymphalidae</taxon>
        <taxon>Nymphalinae</taxon>
        <taxon>Euphydryas</taxon>
    </lineage>
</organism>
<reference evidence="2" key="1">
    <citation type="submission" date="2022-03" db="EMBL/GenBank/DDBJ databases">
        <authorList>
            <person name="Tunstrom K."/>
        </authorList>
    </citation>
    <scope>NUCLEOTIDE SEQUENCE</scope>
</reference>
<comment type="caution">
    <text evidence="2">The sequence shown here is derived from an EMBL/GenBank/DDBJ whole genome shotgun (WGS) entry which is preliminary data.</text>
</comment>
<evidence type="ECO:0000256" key="1">
    <source>
        <dbReference type="SAM" id="SignalP"/>
    </source>
</evidence>
<keyword evidence="1" id="KW-0732">Signal</keyword>
<dbReference type="Gene3D" id="3.15.10.30">
    <property type="entry name" value="Haemolymph juvenile hormone binding protein"/>
    <property type="match status" value="1"/>
</dbReference>
<keyword evidence="3" id="KW-1185">Reference proteome</keyword>
<protein>
    <submittedName>
        <fullName evidence="2">Uncharacterized protein</fullName>
    </submittedName>
</protein>
<dbReference type="AlphaFoldDB" id="A0AAU9UEH9"/>
<accession>A0AAU9UEH9</accession>
<proteinExistence type="predicted"/>
<dbReference type="EMBL" id="CAKOGL010000015">
    <property type="protein sequence ID" value="CAH2095195.1"/>
    <property type="molecule type" value="Genomic_DNA"/>
</dbReference>
<gene>
    <name evidence="2" type="ORF">EEDITHA_LOCUS10677</name>
</gene>
<feature type="signal peptide" evidence="1">
    <location>
        <begin position="1"/>
        <end position="26"/>
    </location>
</feature>
<dbReference type="Pfam" id="PF06585">
    <property type="entry name" value="JHBP"/>
    <property type="match status" value="1"/>
</dbReference>